<dbReference type="AlphaFoldDB" id="A0A8J5ZC05"/>
<dbReference type="InterPro" id="IPR043128">
    <property type="entry name" value="Rev_trsase/Diguanyl_cyclase"/>
</dbReference>
<keyword evidence="3" id="KW-1185">Reference proteome</keyword>
<gene>
    <name evidence="2" type="ORF">CXB51_005304</name>
</gene>
<reference evidence="2 3" key="1">
    <citation type="journal article" date="2021" name="bioRxiv">
        <title>The Gossypium anomalum genome as a resource for cotton improvement and evolutionary analysis of hybrid incompatibility.</title>
        <authorList>
            <person name="Grover C.E."/>
            <person name="Yuan D."/>
            <person name="Arick M.A."/>
            <person name="Miller E.R."/>
            <person name="Hu G."/>
            <person name="Peterson D.G."/>
            <person name="Wendel J.F."/>
            <person name="Udall J.A."/>
        </authorList>
    </citation>
    <scope>NUCLEOTIDE SEQUENCE [LARGE SCALE GENOMIC DNA]</scope>
    <source>
        <strain evidence="2">JFW-Udall</strain>
        <tissue evidence="2">Leaf</tissue>
    </source>
</reference>
<dbReference type="SUPFAM" id="SSF56672">
    <property type="entry name" value="DNA/RNA polymerases"/>
    <property type="match status" value="1"/>
</dbReference>
<evidence type="ECO:0000313" key="2">
    <source>
        <dbReference type="EMBL" id="KAG8498960.1"/>
    </source>
</evidence>
<sequence>MAPKELVELKAQIQALLDRGFIRPSVSPWGAPVLFVKKKDGTMRMCIDYRQLNKLTIKNKYPLPRINDLFDQLRGASVFSKIDLRSGYHQLRDKEADIHKTTFRVRYSHYEFLVMPFGLTNAPAAFIDLMNCVFQPFLDRFVVVFIDDILIYSKTEEKHDEHLRIVLQVLKEKELYAKFSKCDFSLREVTFLGHVVSAEGIKVDP</sequence>
<dbReference type="EMBL" id="JAHUZN010000003">
    <property type="protein sequence ID" value="KAG8498960.1"/>
    <property type="molecule type" value="Genomic_DNA"/>
</dbReference>
<dbReference type="CDD" id="cd01647">
    <property type="entry name" value="RT_LTR"/>
    <property type="match status" value="1"/>
</dbReference>
<dbReference type="PANTHER" id="PTHR24559">
    <property type="entry name" value="TRANSPOSON TY3-I GAG-POL POLYPROTEIN"/>
    <property type="match status" value="1"/>
</dbReference>
<dbReference type="PANTHER" id="PTHR24559:SF447">
    <property type="entry name" value="RNA-DIRECTED DNA POLYMERASE HOMOLOG"/>
    <property type="match status" value="1"/>
</dbReference>
<feature type="domain" description="Reverse transcriptase" evidence="1">
    <location>
        <begin position="17"/>
        <end position="196"/>
    </location>
</feature>
<dbReference type="InterPro" id="IPR000477">
    <property type="entry name" value="RT_dom"/>
</dbReference>
<accession>A0A8J5ZC05</accession>
<dbReference type="PROSITE" id="PS50878">
    <property type="entry name" value="RT_POL"/>
    <property type="match status" value="1"/>
</dbReference>
<protein>
    <recommendedName>
        <fullName evidence="1">Reverse transcriptase domain-containing protein</fullName>
    </recommendedName>
</protein>
<comment type="caution">
    <text evidence="2">The sequence shown here is derived from an EMBL/GenBank/DDBJ whole genome shotgun (WGS) entry which is preliminary data.</text>
</comment>
<evidence type="ECO:0000313" key="3">
    <source>
        <dbReference type="Proteomes" id="UP000701853"/>
    </source>
</evidence>
<dbReference type="InterPro" id="IPR043502">
    <property type="entry name" value="DNA/RNA_pol_sf"/>
</dbReference>
<dbReference type="Pfam" id="PF00078">
    <property type="entry name" value="RVT_1"/>
    <property type="match status" value="1"/>
</dbReference>
<dbReference type="Proteomes" id="UP000701853">
    <property type="component" value="Chromosome 3"/>
</dbReference>
<dbReference type="OrthoDB" id="2431547at2759"/>
<name>A0A8J5ZC05_9ROSI</name>
<dbReference type="InterPro" id="IPR053134">
    <property type="entry name" value="RNA-dir_DNA_polymerase"/>
</dbReference>
<organism evidence="2 3">
    <name type="scientific">Gossypium anomalum</name>
    <dbReference type="NCBI Taxonomy" id="47600"/>
    <lineage>
        <taxon>Eukaryota</taxon>
        <taxon>Viridiplantae</taxon>
        <taxon>Streptophyta</taxon>
        <taxon>Embryophyta</taxon>
        <taxon>Tracheophyta</taxon>
        <taxon>Spermatophyta</taxon>
        <taxon>Magnoliopsida</taxon>
        <taxon>eudicotyledons</taxon>
        <taxon>Gunneridae</taxon>
        <taxon>Pentapetalae</taxon>
        <taxon>rosids</taxon>
        <taxon>malvids</taxon>
        <taxon>Malvales</taxon>
        <taxon>Malvaceae</taxon>
        <taxon>Malvoideae</taxon>
        <taxon>Gossypium</taxon>
    </lineage>
</organism>
<proteinExistence type="predicted"/>
<dbReference type="Gene3D" id="3.10.10.10">
    <property type="entry name" value="HIV Type 1 Reverse Transcriptase, subunit A, domain 1"/>
    <property type="match status" value="1"/>
</dbReference>
<dbReference type="Gene3D" id="3.30.70.270">
    <property type="match status" value="1"/>
</dbReference>
<evidence type="ECO:0000259" key="1">
    <source>
        <dbReference type="PROSITE" id="PS50878"/>
    </source>
</evidence>